<reference evidence="3 4" key="1">
    <citation type="submission" date="2023-10" db="EMBL/GenBank/DDBJ databases">
        <title>Comparative genomics analysis reveals potential genetic determinants of host preference in Cryptosporidium xiaoi.</title>
        <authorList>
            <person name="Xiao L."/>
            <person name="Li J."/>
        </authorList>
    </citation>
    <scope>NUCLEOTIDE SEQUENCE [LARGE SCALE GENOMIC DNA]</scope>
    <source>
        <strain evidence="3 4">52996</strain>
    </source>
</reference>
<keyword evidence="4" id="KW-1185">Reference proteome</keyword>
<dbReference type="GO" id="GO:0000480">
    <property type="term" value="P:endonucleolytic cleavage in 5'-ETS of tricistronic rRNA transcript (SSU-rRNA, 5.8S rRNA, LSU-rRNA)"/>
    <property type="evidence" value="ECO:0007669"/>
    <property type="project" value="TreeGrafter"/>
</dbReference>
<proteinExistence type="predicted"/>
<dbReference type="GO" id="GO:0000447">
    <property type="term" value="P:endonucleolytic cleavage in ITS1 to separate SSU-rRNA from 5.8S rRNA and LSU-rRNA from tricistronic rRNA transcript (SSU-rRNA, 5.8S rRNA, LSU-rRNA)"/>
    <property type="evidence" value="ECO:0007669"/>
    <property type="project" value="TreeGrafter"/>
</dbReference>
<evidence type="ECO:0000256" key="2">
    <source>
        <dbReference type="SAM" id="MobiDB-lite"/>
    </source>
</evidence>
<gene>
    <name evidence="3" type="ORF">RS030_162432</name>
</gene>
<evidence type="ECO:0000256" key="1">
    <source>
        <dbReference type="ARBA" id="ARBA00022737"/>
    </source>
</evidence>
<dbReference type="GO" id="GO:0003723">
    <property type="term" value="F:RNA binding"/>
    <property type="evidence" value="ECO:0007669"/>
    <property type="project" value="InterPro"/>
</dbReference>
<sequence>MGKVKRRTKEKAAENTDSINSGGDKYGFSNNDSSVSNSIDETENRYSEILGYYKRIKSAILYGELLDDEENCEILVERMVEDMKKKDIETLLLTDQRCSKTFELILSIGILSIRRLFDNVPDSENEDKQENSIYLERLMNTLSKCVFILESVFREVENNVFSMYGSHITETALEEGILLQNYIGKILNDKKLKGVRESLICERDKIRNIIVDSIKRLGEGPGWISVITDSSATHVGRIIMNICVGKIKMSIEEMEEYIMESIGRRNQGSKVRSNNKISFNSERYSTKDLLSLLCTFGEEDKAGLDDDCNTSNTISNQIYKALLLDMEGIISDAYGLPSLITLLRALNEVSRKENKYLKILGRIITVIITNGQEVEEDIIGEIIEKSKIDTDKISRLLINCTNNWINCSLKSRLLEALLEIVPYDMITIWTSSHTCLISSLTTSSDSIKETCDKERMVDKMLNSEYGHFVILNLLKSNVLRKEEFTLVLKSLDFSKLTCKKEFIDILIALIDLCRRFQCEYKYLTRKLWKSLEIETSEDYQYTFSCLIFLVKRSIFDNSKKDCSEDDCINQTKSYMNDTDNKNKNDSDNFNSEFEEFQASEYKISSQGCMIISSLSKFPAETIHPLISGITYFITHFKSSMKGEIIETNYGTRMVENILSSTSTIPTSIKRKWIQSYIGDFLRLTLKGGVCNYALIAMFYASDHFYRKIIVEELLDEERGGGKDVIMSKNFKIFKSLKIETFVKQDKNWYDLNNKIDKTREMFKSIIEEKIETTDNNGDININNKRINKSEIKNKSSDSDDRSKDYDISDDISMNSILQHIRSTNINKRVKR</sequence>
<feature type="compositionally biased region" description="Low complexity" evidence="2">
    <location>
        <begin position="29"/>
        <end position="38"/>
    </location>
</feature>
<feature type="region of interest" description="Disordered" evidence="2">
    <location>
        <begin position="1"/>
        <end position="40"/>
    </location>
</feature>
<dbReference type="PANTHER" id="PTHR13102:SF0">
    <property type="entry name" value="NUCLEOLAR PROTEIN 9"/>
    <property type="match status" value="1"/>
</dbReference>
<accession>A0AAV9Y0M5</accession>
<dbReference type="EMBL" id="JAWDEY010000007">
    <property type="protein sequence ID" value="KAK6590402.1"/>
    <property type="molecule type" value="Genomic_DNA"/>
</dbReference>
<protein>
    <submittedName>
        <fullName evidence="3">Uncharacterized protein</fullName>
    </submittedName>
</protein>
<dbReference type="GO" id="GO:0000472">
    <property type="term" value="P:endonucleolytic cleavage to generate mature 5'-end of SSU-rRNA from (SSU-rRNA, 5.8S rRNA, LSU-rRNA)"/>
    <property type="evidence" value="ECO:0007669"/>
    <property type="project" value="TreeGrafter"/>
</dbReference>
<dbReference type="InterPro" id="IPR040000">
    <property type="entry name" value="NOP9"/>
</dbReference>
<dbReference type="GO" id="GO:0005730">
    <property type="term" value="C:nucleolus"/>
    <property type="evidence" value="ECO:0007669"/>
    <property type="project" value="TreeGrafter"/>
</dbReference>
<dbReference type="InterPro" id="IPR001313">
    <property type="entry name" value="Pumilio_RNA-bd_rpt"/>
</dbReference>
<comment type="caution">
    <text evidence="3">The sequence shown here is derived from an EMBL/GenBank/DDBJ whole genome shotgun (WGS) entry which is preliminary data.</text>
</comment>
<dbReference type="PANTHER" id="PTHR13102">
    <property type="entry name" value="NUCLEOLAR PROTEIN 9"/>
    <property type="match status" value="1"/>
</dbReference>
<name>A0AAV9Y0M5_9CRYT</name>
<dbReference type="GO" id="GO:0030688">
    <property type="term" value="C:preribosome, small subunit precursor"/>
    <property type="evidence" value="ECO:0007669"/>
    <property type="project" value="TreeGrafter"/>
</dbReference>
<dbReference type="Pfam" id="PF22493">
    <property type="entry name" value="PUF_NOP9"/>
    <property type="match status" value="1"/>
</dbReference>
<organism evidence="3 4">
    <name type="scientific">Cryptosporidium xiaoi</name>
    <dbReference type="NCBI Taxonomy" id="659607"/>
    <lineage>
        <taxon>Eukaryota</taxon>
        <taxon>Sar</taxon>
        <taxon>Alveolata</taxon>
        <taxon>Apicomplexa</taxon>
        <taxon>Conoidasida</taxon>
        <taxon>Coccidia</taxon>
        <taxon>Eucoccidiorida</taxon>
        <taxon>Eimeriorina</taxon>
        <taxon>Cryptosporidiidae</taxon>
        <taxon>Cryptosporidium</taxon>
    </lineage>
</organism>
<dbReference type="Proteomes" id="UP001311799">
    <property type="component" value="Unassembled WGS sequence"/>
</dbReference>
<dbReference type="AlphaFoldDB" id="A0AAV9Y0M5"/>
<evidence type="ECO:0000313" key="4">
    <source>
        <dbReference type="Proteomes" id="UP001311799"/>
    </source>
</evidence>
<evidence type="ECO:0000313" key="3">
    <source>
        <dbReference type="EMBL" id="KAK6590402.1"/>
    </source>
</evidence>
<dbReference type="GO" id="GO:0030686">
    <property type="term" value="C:90S preribosome"/>
    <property type="evidence" value="ECO:0007669"/>
    <property type="project" value="TreeGrafter"/>
</dbReference>
<keyword evidence="1" id="KW-0677">Repeat</keyword>
<dbReference type="GO" id="GO:0000056">
    <property type="term" value="P:ribosomal small subunit export from nucleus"/>
    <property type="evidence" value="ECO:0007669"/>
    <property type="project" value="TreeGrafter"/>
</dbReference>